<dbReference type="Gene3D" id="1.25.40.20">
    <property type="entry name" value="Ankyrin repeat-containing domain"/>
    <property type="match status" value="1"/>
</dbReference>
<dbReference type="SUPFAM" id="SSF48403">
    <property type="entry name" value="Ankyrin repeat"/>
    <property type="match status" value="1"/>
</dbReference>
<accession>A0AAD6FXL4</accession>
<evidence type="ECO:0000256" key="2">
    <source>
        <dbReference type="ARBA" id="ARBA00023043"/>
    </source>
</evidence>
<sequence length="208" mass="23166">MPLTCLPNEILHYIADLLETDRQINQFILTSREIYSRLNDWFYRRNIRQGGWALFDAAYNGGEDTAKRLLRLGADPNSKGSYHTYSAVRTLLGIAAWSEHYEIVRLLLSYAADPNDRDSTGRTPIFYAAEKGNISIVELLLKRGADVNIYDFSDPVETPLDRALAGEDNQDVVALLLNGGVDAGIVEGSALCRPYSPWTESSVSSFGE</sequence>
<dbReference type="PROSITE" id="PS50297">
    <property type="entry name" value="ANK_REP_REGION"/>
    <property type="match status" value="1"/>
</dbReference>
<dbReference type="AlphaFoldDB" id="A0AAD6FXL4"/>
<feature type="repeat" description="ANK" evidence="3">
    <location>
        <begin position="87"/>
        <end position="119"/>
    </location>
</feature>
<comment type="caution">
    <text evidence="4">The sequence shown here is derived from an EMBL/GenBank/DDBJ whole genome shotgun (WGS) entry which is preliminary data.</text>
</comment>
<keyword evidence="1" id="KW-0677">Repeat</keyword>
<dbReference type="PANTHER" id="PTHR24203">
    <property type="entry name" value="ANKYRIN REPEAT FAMILY PROTEIN"/>
    <property type="match status" value="1"/>
</dbReference>
<protein>
    <recommendedName>
        <fullName evidence="6">F-box domain-containing protein</fullName>
    </recommendedName>
</protein>
<name>A0AAD6FXL4_9EURO</name>
<evidence type="ECO:0008006" key="6">
    <source>
        <dbReference type="Google" id="ProtNLM"/>
    </source>
</evidence>
<dbReference type="Proteomes" id="UP001213681">
    <property type="component" value="Unassembled WGS sequence"/>
</dbReference>
<dbReference type="PANTHER" id="PTHR24203:SF45">
    <property type="entry name" value="ANKYRIN REPEAT DOMAIN 6"/>
    <property type="match status" value="1"/>
</dbReference>
<dbReference type="InterPro" id="IPR036770">
    <property type="entry name" value="Ankyrin_rpt-contain_sf"/>
</dbReference>
<organism evidence="4 5">
    <name type="scientific">Penicillium daleae</name>
    <dbReference type="NCBI Taxonomy" id="63821"/>
    <lineage>
        <taxon>Eukaryota</taxon>
        <taxon>Fungi</taxon>
        <taxon>Dikarya</taxon>
        <taxon>Ascomycota</taxon>
        <taxon>Pezizomycotina</taxon>
        <taxon>Eurotiomycetes</taxon>
        <taxon>Eurotiomycetidae</taxon>
        <taxon>Eurotiales</taxon>
        <taxon>Aspergillaceae</taxon>
        <taxon>Penicillium</taxon>
    </lineage>
</organism>
<reference evidence="4" key="1">
    <citation type="submission" date="2022-12" db="EMBL/GenBank/DDBJ databases">
        <authorList>
            <person name="Petersen C."/>
        </authorList>
    </citation>
    <scope>NUCLEOTIDE SEQUENCE</scope>
    <source>
        <strain evidence="4">IBT 16125</strain>
    </source>
</reference>
<dbReference type="InterPro" id="IPR002110">
    <property type="entry name" value="Ankyrin_rpt"/>
</dbReference>
<dbReference type="PROSITE" id="PS50088">
    <property type="entry name" value="ANK_REPEAT"/>
    <property type="match status" value="2"/>
</dbReference>
<dbReference type="RefSeq" id="XP_056760344.1">
    <property type="nucleotide sequence ID" value="XM_056915590.1"/>
</dbReference>
<reference evidence="4" key="2">
    <citation type="journal article" date="2023" name="IMA Fungus">
        <title>Comparative genomic study of the Penicillium genus elucidates a diverse pangenome and 15 lateral gene transfer events.</title>
        <authorList>
            <person name="Petersen C."/>
            <person name="Sorensen T."/>
            <person name="Nielsen M.R."/>
            <person name="Sondergaard T.E."/>
            <person name="Sorensen J.L."/>
            <person name="Fitzpatrick D.A."/>
            <person name="Frisvad J.C."/>
            <person name="Nielsen K.L."/>
        </authorList>
    </citation>
    <scope>NUCLEOTIDE SEQUENCE</scope>
    <source>
        <strain evidence="4">IBT 16125</strain>
    </source>
</reference>
<dbReference type="EMBL" id="JAPVEA010000009">
    <property type="protein sequence ID" value="KAJ5433052.1"/>
    <property type="molecule type" value="Genomic_DNA"/>
</dbReference>
<keyword evidence="5" id="KW-1185">Reference proteome</keyword>
<evidence type="ECO:0000313" key="4">
    <source>
        <dbReference type="EMBL" id="KAJ5433052.1"/>
    </source>
</evidence>
<dbReference type="SMART" id="SM00248">
    <property type="entry name" value="ANK"/>
    <property type="match status" value="4"/>
</dbReference>
<evidence type="ECO:0000313" key="5">
    <source>
        <dbReference type="Proteomes" id="UP001213681"/>
    </source>
</evidence>
<evidence type="ECO:0000256" key="3">
    <source>
        <dbReference type="PROSITE-ProRule" id="PRU00023"/>
    </source>
</evidence>
<gene>
    <name evidence="4" type="ORF">N7458_012208</name>
</gene>
<evidence type="ECO:0000256" key="1">
    <source>
        <dbReference type="ARBA" id="ARBA00022737"/>
    </source>
</evidence>
<keyword evidence="2 3" id="KW-0040">ANK repeat</keyword>
<proteinExistence type="predicted"/>
<dbReference type="GeneID" id="81605833"/>
<dbReference type="Pfam" id="PF12796">
    <property type="entry name" value="Ank_2"/>
    <property type="match status" value="1"/>
</dbReference>
<feature type="repeat" description="ANK" evidence="3">
    <location>
        <begin position="120"/>
        <end position="152"/>
    </location>
</feature>